<feature type="transmembrane region" description="Helical" evidence="1">
    <location>
        <begin position="15"/>
        <end position="35"/>
    </location>
</feature>
<dbReference type="EMBL" id="PVNS01000014">
    <property type="protein sequence ID" value="PRO64610.1"/>
    <property type="molecule type" value="Genomic_DNA"/>
</dbReference>
<evidence type="ECO:0000256" key="1">
    <source>
        <dbReference type="SAM" id="Phobius"/>
    </source>
</evidence>
<keyword evidence="1" id="KW-0812">Transmembrane</keyword>
<feature type="transmembrane region" description="Helical" evidence="1">
    <location>
        <begin position="41"/>
        <end position="63"/>
    </location>
</feature>
<dbReference type="AlphaFoldDB" id="A0A2P6MED1"/>
<name>A0A2P6MED1_ALKUR</name>
<evidence type="ECO:0000313" key="2">
    <source>
        <dbReference type="EMBL" id="PRO64610.1"/>
    </source>
</evidence>
<dbReference type="OrthoDB" id="2836622at2"/>
<dbReference type="Proteomes" id="UP000243650">
    <property type="component" value="Unassembled WGS sequence"/>
</dbReference>
<accession>A0A2P6MED1</accession>
<gene>
    <name evidence="2" type="ORF">C6I21_14030</name>
</gene>
<comment type="caution">
    <text evidence="2">The sequence shown here is derived from an EMBL/GenBank/DDBJ whole genome shotgun (WGS) entry which is preliminary data.</text>
</comment>
<reference evidence="2 3" key="1">
    <citation type="submission" date="2018-03" db="EMBL/GenBank/DDBJ databases">
        <title>Bacillus urumqiensis sp. nov., a moderately haloalkaliphilic bacterium isolated from a salt lake.</title>
        <authorList>
            <person name="Zhao B."/>
            <person name="Liao Z."/>
        </authorList>
    </citation>
    <scope>NUCLEOTIDE SEQUENCE [LARGE SCALE GENOMIC DNA]</scope>
    <source>
        <strain evidence="2 3">BZ-SZ-XJ18</strain>
    </source>
</reference>
<evidence type="ECO:0000313" key="3">
    <source>
        <dbReference type="Proteomes" id="UP000243650"/>
    </source>
</evidence>
<sequence>MDIQQFYRKKAKTHLLLAGISTAGSLILLAALYILNWPSFQYWNSLLFIPAGIPIALGMSLAAKRRAGRIQLTVPDTPAVFTEQRRMILVPFVHWLKEYVYFTMKGEAVVLIREDTTGLKKAGTFLLHLIGLRRYLRKRLLVSNQQGILYRLYKDAGWKQRYHLYEEASGEEIGSYDMNLWNVKRQYSTLYDGEGHRIGENEGGFTGIHFQVLDEEKEKCVDIKFDGIPLEAMNLFGGVRGDIVTARRDLGSHTPVYLLAPLIVELHYTRS</sequence>
<protein>
    <submittedName>
        <fullName evidence="2">Uncharacterized protein</fullName>
    </submittedName>
</protein>
<keyword evidence="3" id="KW-1185">Reference proteome</keyword>
<keyword evidence="1" id="KW-1133">Transmembrane helix</keyword>
<keyword evidence="1" id="KW-0472">Membrane</keyword>
<organism evidence="2 3">
    <name type="scientific">Alkalicoccus urumqiensis</name>
    <name type="common">Bacillus urumqiensis</name>
    <dbReference type="NCBI Taxonomy" id="1548213"/>
    <lineage>
        <taxon>Bacteria</taxon>
        <taxon>Bacillati</taxon>
        <taxon>Bacillota</taxon>
        <taxon>Bacilli</taxon>
        <taxon>Bacillales</taxon>
        <taxon>Bacillaceae</taxon>
        <taxon>Alkalicoccus</taxon>
    </lineage>
</organism>
<dbReference type="RefSeq" id="WP_105960101.1">
    <property type="nucleotide sequence ID" value="NZ_PVNS01000014.1"/>
</dbReference>
<proteinExistence type="predicted"/>